<gene>
    <name evidence="1" type="ORF">IDJ76_14440</name>
</gene>
<dbReference type="SUPFAM" id="SSF49464">
    <property type="entry name" value="Carboxypeptidase regulatory domain-like"/>
    <property type="match status" value="1"/>
</dbReference>
<keyword evidence="1" id="KW-0645">Protease</keyword>
<sequence>MKKQLVNFIFSMKHLALIAFVLLPFACFAQTRITGIVINSKDKQPIVSASVYLTNTTIGVQTNADGTFALTNIPAGQYELIASFVGFDYHMQTVLINGSDIKLPAIELTEKTKELKVVTIRPDVDWARNYDNFKIEFLGRSDLARQCKILNPNVLSIDYDKAANILTASSSEFLLIDNKALGYRIKYMLTRFVKDDNQGEVSYQGSALIENLKGSNTELRRWKRKRAEVYAGSSMRFLRAVIANKVAESDFQVYPLIRSVNKNSPGLQEGYVQTLVRRKLEVHEYISRTDNTGLFAIKYPNCLYIDYNKTPFANYGSDTSFKINQIGRYATIADLKDDLALFDRNGNVTTPGAIIFEGVWGQRRIAELLPMNFDPKKD</sequence>
<dbReference type="EMBL" id="JACWMX010000005">
    <property type="protein sequence ID" value="MBD1394305.1"/>
    <property type="molecule type" value="Genomic_DNA"/>
</dbReference>
<evidence type="ECO:0000313" key="2">
    <source>
        <dbReference type="Proteomes" id="UP000619078"/>
    </source>
</evidence>
<dbReference type="InterPro" id="IPR008969">
    <property type="entry name" value="CarboxyPept-like_regulatory"/>
</dbReference>
<keyword evidence="1" id="KW-0378">Hydrolase</keyword>
<keyword evidence="1" id="KW-0121">Carboxypeptidase</keyword>
<dbReference type="AlphaFoldDB" id="A0A926NUL5"/>
<dbReference type="Pfam" id="PF13715">
    <property type="entry name" value="CarbopepD_reg_2"/>
    <property type="match status" value="1"/>
</dbReference>
<dbReference type="Gene3D" id="2.60.40.1120">
    <property type="entry name" value="Carboxypeptidase-like, regulatory domain"/>
    <property type="match status" value="1"/>
</dbReference>
<protein>
    <submittedName>
        <fullName evidence="1">Carboxypeptidase-like regulatory domain-containing protein</fullName>
    </submittedName>
</protein>
<comment type="caution">
    <text evidence="1">The sequence shown here is derived from an EMBL/GenBank/DDBJ whole genome shotgun (WGS) entry which is preliminary data.</text>
</comment>
<keyword evidence="2" id="KW-1185">Reference proteome</keyword>
<accession>A0A926NUL5</accession>
<name>A0A926NUL5_9SPHI</name>
<proteinExistence type="predicted"/>
<dbReference type="Proteomes" id="UP000619078">
    <property type="component" value="Unassembled WGS sequence"/>
</dbReference>
<dbReference type="GO" id="GO:0004180">
    <property type="term" value="F:carboxypeptidase activity"/>
    <property type="evidence" value="ECO:0007669"/>
    <property type="project" value="UniProtKB-KW"/>
</dbReference>
<dbReference type="RefSeq" id="WP_191164041.1">
    <property type="nucleotide sequence ID" value="NZ_JACWMX010000005.1"/>
</dbReference>
<organism evidence="1 2">
    <name type="scientific">Mucilaginibacter glaciei</name>
    <dbReference type="NCBI Taxonomy" id="2772109"/>
    <lineage>
        <taxon>Bacteria</taxon>
        <taxon>Pseudomonadati</taxon>
        <taxon>Bacteroidota</taxon>
        <taxon>Sphingobacteriia</taxon>
        <taxon>Sphingobacteriales</taxon>
        <taxon>Sphingobacteriaceae</taxon>
        <taxon>Mucilaginibacter</taxon>
    </lineage>
</organism>
<reference evidence="1" key="1">
    <citation type="submission" date="2020-09" db="EMBL/GenBank/DDBJ databases">
        <title>Novel species of Mucilaginibacter isolated from a glacier on the Tibetan Plateau.</title>
        <authorList>
            <person name="Liu Q."/>
            <person name="Xin Y.-H."/>
        </authorList>
    </citation>
    <scope>NUCLEOTIDE SEQUENCE</scope>
    <source>
        <strain evidence="1">ZB1P21</strain>
    </source>
</reference>
<evidence type="ECO:0000313" key="1">
    <source>
        <dbReference type="EMBL" id="MBD1394305.1"/>
    </source>
</evidence>